<accession>A0A4Y2K187</accession>
<proteinExistence type="predicted"/>
<reference evidence="3 4" key="1">
    <citation type="journal article" date="2019" name="Sci. Rep.">
        <title>Orb-weaving spider Araneus ventricosus genome elucidates the spidroin gene catalogue.</title>
        <authorList>
            <person name="Kono N."/>
            <person name="Nakamura H."/>
            <person name="Ohtoshi R."/>
            <person name="Moran D.A.P."/>
            <person name="Shinohara A."/>
            <person name="Yoshida Y."/>
            <person name="Fujiwara M."/>
            <person name="Mori M."/>
            <person name="Tomita M."/>
            <person name="Arakawa K."/>
        </authorList>
    </citation>
    <scope>NUCLEOTIDE SEQUENCE [LARGE SCALE GENOMIC DNA]</scope>
</reference>
<name>A0A4Y2K187_ARAVE</name>
<evidence type="ECO:0000313" key="3">
    <source>
        <dbReference type="EMBL" id="GBM95202.1"/>
    </source>
</evidence>
<comment type="caution">
    <text evidence="3">The sequence shown here is derived from an EMBL/GenBank/DDBJ whole genome shotgun (WGS) entry which is preliminary data.</text>
</comment>
<keyword evidence="4" id="KW-1185">Reference proteome</keyword>
<evidence type="ECO:0000256" key="2">
    <source>
        <dbReference type="SAM" id="Phobius"/>
    </source>
</evidence>
<protein>
    <submittedName>
        <fullName evidence="3">Uncharacterized protein</fullName>
    </submittedName>
</protein>
<dbReference type="EMBL" id="BGPR01004039">
    <property type="protein sequence ID" value="GBM95202.1"/>
    <property type="molecule type" value="Genomic_DNA"/>
</dbReference>
<gene>
    <name evidence="3" type="ORF">AVEN_113987_1</name>
</gene>
<feature type="region of interest" description="Disordered" evidence="1">
    <location>
        <begin position="106"/>
        <end position="129"/>
    </location>
</feature>
<dbReference type="AlphaFoldDB" id="A0A4Y2K187"/>
<evidence type="ECO:0000256" key="1">
    <source>
        <dbReference type="SAM" id="MobiDB-lite"/>
    </source>
</evidence>
<evidence type="ECO:0000313" key="4">
    <source>
        <dbReference type="Proteomes" id="UP000499080"/>
    </source>
</evidence>
<feature type="transmembrane region" description="Helical" evidence="2">
    <location>
        <begin position="34"/>
        <end position="57"/>
    </location>
</feature>
<keyword evidence="2" id="KW-0472">Membrane</keyword>
<dbReference type="OrthoDB" id="4842715at2759"/>
<keyword evidence="2" id="KW-0812">Transmembrane</keyword>
<dbReference type="Proteomes" id="UP000499080">
    <property type="component" value="Unassembled WGS sequence"/>
</dbReference>
<sequence length="166" mass="19252">MYPRIAPLPPSQLFIVFNFNTVRERKNGLKNTSFLSLLLLLPNFISIVCLFSDIFSLRKDSPSRNRQCCQNRFYVNRLQWSLIVERRKRPAAGLLVSSYFAPTDNREGAEETYDSETDLSSGVHQQPERPTAWLQRSQVCGYSHQRATKQNSNSKKRWQTCLSALY</sequence>
<keyword evidence="2" id="KW-1133">Transmembrane helix</keyword>
<organism evidence="3 4">
    <name type="scientific">Araneus ventricosus</name>
    <name type="common">Orbweaver spider</name>
    <name type="synonym">Epeira ventricosa</name>
    <dbReference type="NCBI Taxonomy" id="182803"/>
    <lineage>
        <taxon>Eukaryota</taxon>
        <taxon>Metazoa</taxon>
        <taxon>Ecdysozoa</taxon>
        <taxon>Arthropoda</taxon>
        <taxon>Chelicerata</taxon>
        <taxon>Arachnida</taxon>
        <taxon>Araneae</taxon>
        <taxon>Araneomorphae</taxon>
        <taxon>Entelegynae</taxon>
        <taxon>Araneoidea</taxon>
        <taxon>Araneidae</taxon>
        <taxon>Araneus</taxon>
    </lineage>
</organism>